<keyword evidence="2" id="KW-0285">Flavoprotein</keyword>
<organism evidence="6">
    <name type="scientific">hydrothermal vent metagenome</name>
    <dbReference type="NCBI Taxonomy" id="652676"/>
    <lineage>
        <taxon>unclassified sequences</taxon>
        <taxon>metagenomes</taxon>
        <taxon>ecological metagenomes</taxon>
    </lineage>
</organism>
<keyword evidence="3" id="KW-0288">FMN</keyword>
<dbReference type="Pfam" id="PF00881">
    <property type="entry name" value="Nitroreductase"/>
    <property type="match status" value="1"/>
</dbReference>
<protein>
    <recommendedName>
        <fullName evidence="5">Nitroreductase domain-containing protein</fullName>
    </recommendedName>
</protein>
<dbReference type="InterPro" id="IPR029479">
    <property type="entry name" value="Nitroreductase"/>
</dbReference>
<evidence type="ECO:0000256" key="2">
    <source>
        <dbReference type="ARBA" id="ARBA00022630"/>
    </source>
</evidence>
<dbReference type="Gene3D" id="3.40.109.10">
    <property type="entry name" value="NADH Oxidase"/>
    <property type="match status" value="1"/>
</dbReference>
<feature type="domain" description="Nitroreductase" evidence="5">
    <location>
        <begin position="14"/>
        <end position="165"/>
    </location>
</feature>
<evidence type="ECO:0000256" key="1">
    <source>
        <dbReference type="ARBA" id="ARBA00008366"/>
    </source>
</evidence>
<proteinExistence type="inferred from homology"/>
<evidence type="ECO:0000259" key="5">
    <source>
        <dbReference type="Pfam" id="PF00881"/>
    </source>
</evidence>
<feature type="non-terminal residue" evidence="6">
    <location>
        <position position="191"/>
    </location>
</feature>
<dbReference type="GO" id="GO:0016491">
    <property type="term" value="F:oxidoreductase activity"/>
    <property type="evidence" value="ECO:0007669"/>
    <property type="project" value="UniProtKB-KW"/>
</dbReference>
<sequence length="191" mass="20678">MTPTMNPTIDLLNAHRSVRAFAADAVPAEHLAAAIHAGQMASTSSAVQAYCVINITDPATRRECAELAGNQTYVETAPLFLLFCADSRRHRLACQEDDTHYDTRLEAFLIATIDTSLFAQNVAVAFEAMGYGICYIGGIRNDLPRLDALLGLPEGVYPLYGLCVGTPAARDGATPLQRPRLPLEAVLMQDR</sequence>
<dbReference type="PANTHER" id="PTHR43425">
    <property type="entry name" value="OXYGEN-INSENSITIVE NADPH NITROREDUCTASE"/>
    <property type="match status" value="1"/>
</dbReference>
<comment type="similarity">
    <text evidence="1">Belongs to the flavin oxidoreductase frp family.</text>
</comment>
<evidence type="ECO:0000256" key="3">
    <source>
        <dbReference type="ARBA" id="ARBA00022643"/>
    </source>
</evidence>
<evidence type="ECO:0000313" key="6">
    <source>
        <dbReference type="EMBL" id="VAX42237.1"/>
    </source>
</evidence>
<name>A0A3B1E8W9_9ZZZZ</name>
<dbReference type="AlphaFoldDB" id="A0A3B1E8W9"/>
<dbReference type="InterPro" id="IPR016446">
    <property type="entry name" value="Flavin_OxRdtase_Frp"/>
</dbReference>
<reference evidence="6" key="1">
    <citation type="submission" date="2018-06" db="EMBL/GenBank/DDBJ databases">
        <authorList>
            <person name="Zhirakovskaya E."/>
        </authorList>
    </citation>
    <scope>NUCLEOTIDE SEQUENCE</scope>
</reference>
<dbReference type="InterPro" id="IPR000415">
    <property type="entry name" value="Nitroreductase-like"/>
</dbReference>
<dbReference type="SUPFAM" id="SSF55469">
    <property type="entry name" value="FMN-dependent nitroreductase-like"/>
    <property type="match status" value="1"/>
</dbReference>
<dbReference type="EMBL" id="UOGK01000664">
    <property type="protein sequence ID" value="VAX42237.1"/>
    <property type="molecule type" value="Genomic_DNA"/>
</dbReference>
<accession>A0A3B1E8W9</accession>
<dbReference type="PANTHER" id="PTHR43425:SF2">
    <property type="entry name" value="OXYGEN-INSENSITIVE NADPH NITROREDUCTASE"/>
    <property type="match status" value="1"/>
</dbReference>
<keyword evidence="4" id="KW-0560">Oxidoreductase</keyword>
<gene>
    <name evidence="6" type="ORF">MNBD_PLANCTO03-1414</name>
</gene>
<evidence type="ECO:0000256" key="4">
    <source>
        <dbReference type="ARBA" id="ARBA00023002"/>
    </source>
</evidence>